<sequence>MTKLLLSSSLRVLTEAVSALEREGDVEETILATFGAPHGEYEGWEHIDHALLLQSGLNGTFEGVDLRYLSVNLLESAAPAEKYIYQMMDRVDPLKNQTHAQRRFLYHYLLCYWAATLEAKKPDAVLFGSAPHEVSDFVLYAICKSRDIRTLIFNYTRLPGICFLGVDFSPSGIIPSGSDGTLAHSAAVDDYVAKLQKDYATAIPTDAKEILHNFESEAEQSRPRLGNLKTLAGRVLNMGRAGLALLAEFQMEKIKEFAQHRLNGAEWSAIKLEYAVRASAFKKPRRYVYFLLNFQPESTTSPLGRRFVDQYLAVAMIAKFLPADYAIVVKEHPVQFVNFSHYNHIGRDKNYYGRLARIQGVTFAPFEADHFELLDGSMCVASVNGTVGWEAVVRKKPAMVFGEAWYQDAPGVLKVESDEDCARAITQMLGGVVITDDMIRGFLEGFMANCSRLSLNEEDARIAGVPFDFDENVAEAKRMIRRGLRAVPRSSASHSI</sequence>
<evidence type="ECO:0000313" key="1">
    <source>
        <dbReference type="EMBL" id="MTD94679.1"/>
    </source>
</evidence>
<evidence type="ECO:0000313" key="2">
    <source>
        <dbReference type="Proteomes" id="UP000440694"/>
    </source>
</evidence>
<dbReference type="EMBL" id="WMBQ01000001">
    <property type="protein sequence ID" value="MTD94679.1"/>
    <property type="molecule type" value="Genomic_DNA"/>
</dbReference>
<dbReference type="GO" id="GO:0015774">
    <property type="term" value="P:polysaccharide transport"/>
    <property type="evidence" value="ECO:0007669"/>
    <property type="project" value="InterPro"/>
</dbReference>
<protein>
    <recommendedName>
        <fullName evidence="3">Capsule polysaccharide biosynthesis protein</fullName>
    </recommendedName>
</protein>
<dbReference type="Pfam" id="PF05159">
    <property type="entry name" value="Capsule_synth"/>
    <property type="match status" value="1"/>
</dbReference>
<reference evidence="1 2" key="1">
    <citation type="submission" date="2019-11" db="EMBL/GenBank/DDBJ databases">
        <title>Identification of a novel strain.</title>
        <authorList>
            <person name="Xu Q."/>
            <person name="Wang G."/>
        </authorList>
    </citation>
    <scope>NUCLEOTIDE SEQUENCE [LARGE SCALE GENOMIC DNA]</scope>
    <source>
        <strain evidence="2">xq</strain>
    </source>
</reference>
<accession>A0A6I3KJS7</accession>
<dbReference type="InterPro" id="IPR007833">
    <property type="entry name" value="Capsule_polysaccharide_synth"/>
</dbReference>
<comment type="caution">
    <text evidence="1">The sequence shown here is derived from an EMBL/GenBank/DDBJ whole genome shotgun (WGS) entry which is preliminary data.</text>
</comment>
<dbReference type="GO" id="GO:0000271">
    <property type="term" value="P:polysaccharide biosynthetic process"/>
    <property type="evidence" value="ECO:0007669"/>
    <property type="project" value="InterPro"/>
</dbReference>
<name>A0A6I3KJS7_9HYPH</name>
<proteinExistence type="predicted"/>
<organism evidence="1 2">
    <name type="scientific">Hyphomicrobium album</name>
    <dbReference type="NCBI Taxonomy" id="2665159"/>
    <lineage>
        <taxon>Bacteria</taxon>
        <taxon>Pseudomonadati</taxon>
        <taxon>Pseudomonadota</taxon>
        <taxon>Alphaproteobacteria</taxon>
        <taxon>Hyphomicrobiales</taxon>
        <taxon>Hyphomicrobiaceae</taxon>
        <taxon>Hyphomicrobium</taxon>
    </lineage>
</organism>
<keyword evidence="2" id="KW-1185">Reference proteome</keyword>
<dbReference type="AlphaFoldDB" id="A0A6I3KJS7"/>
<evidence type="ECO:0008006" key="3">
    <source>
        <dbReference type="Google" id="ProtNLM"/>
    </source>
</evidence>
<dbReference type="Proteomes" id="UP000440694">
    <property type="component" value="Unassembled WGS sequence"/>
</dbReference>
<dbReference type="RefSeq" id="WP_154739068.1">
    <property type="nucleotide sequence ID" value="NZ_WMBQ01000001.1"/>
</dbReference>
<gene>
    <name evidence="1" type="ORF">GIW81_10085</name>
</gene>